<dbReference type="EMBL" id="MU393529">
    <property type="protein sequence ID" value="KAI4862265.1"/>
    <property type="molecule type" value="Genomic_DNA"/>
</dbReference>
<sequence>MALNYKEAKLVIDTIPALRKHGEHISTVFYKTMLRDHPELHNYFNSVHMSSGAQPRELTKLILAFASNISNISELVPKLERVANKHVSLNIQPEHYDIVGKYLLRAFSAVLGPAAMTPDVQLAWMRMYTVMAKVLMGREAHLYREFENWKGWRKFMIYSKKNETLEGNIVSFTLKPTDGKPLPSFMPGQYTTLRLTVPGMKYAQLRQYSLSDAPSHDYYRITVKRDQGSNWDYAGQDDAMTVSSAATSASDSSLGSLHPGRPGIVSNSLIDEFHEGDTIELTHPAGVFQLDTNIDNSMPLVLISAGVGVSPLMAMLSTVAEKQMNRPVSWIQASRHDAPFQADVNSIAKRLPNVRTKFFKSRLSDSDVLSYTSSFDNDFLSLTAEDLYLSNGSTEYKICGPEDFMMQASSHLARQGVKPERVQFEVFSIGSYELNNSNS</sequence>
<comment type="caution">
    <text evidence="1">The sequence shown here is derived from an EMBL/GenBank/DDBJ whole genome shotgun (WGS) entry which is preliminary data.</text>
</comment>
<proteinExistence type="predicted"/>
<keyword evidence="2" id="KW-1185">Reference proteome</keyword>
<evidence type="ECO:0000313" key="1">
    <source>
        <dbReference type="EMBL" id="KAI4862265.1"/>
    </source>
</evidence>
<name>A0ACB9YU78_9PEZI</name>
<gene>
    <name evidence="1" type="ORF">F4820DRAFT_26552</name>
</gene>
<reference evidence="1 2" key="1">
    <citation type="journal article" date="2022" name="New Phytol.">
        <title>Ecological generalism drives hyperdiversity of secondary metabolite gene clusters in xylarialean endophytes.</title>
        <authorList>
            <person name="Franco M.E.E."/>
            <person name="Wisecaver J.H."/>
            <person name="Arnold A.E."/>
            <person name="Ju Y.M."/>
            <person name="Slot J.C."/>
            <person name="Ahrendt S."/>
            <person name="Moore L.P."/>
            <person name="Eastman K.E."/>
            <person name="Scott K."/>
            <person name="Konkel Z."/>
            <person name="Mondo S.J."/>
            <person name="Kuo A."/>
            <person name="Hayes R.D."/>
            <person name="Haridas S."/>
            <person name="Andreopoulos B."/>
            <person name="Riley R."/>
            <person name="LaButti K."/>
            <person name="Pangilinan J."/>
            <person name="Lipzen A."/>
            <person name="Amirebrahimi M."/>
            <person name="Yan J."/>
            <person name="Adam C."/>
            <person name="Keymanesh K."/>
            <person name="Ng V."/>
            <person name="Louie K."/>
            <person name="Northen T."/>
            <person name="Drula E."/>
            <person name="Henrissat B."/>
            <person name="Hsieh H.M."/>
            <person name="Youens-Clark K."/>
            <person name="Lutzoni F."/>
            <person name="Miadlikowska J."/>
            <person name="Eastwood D.C."/>
            <person name="Hamelin R.C."/>
            <person name="Grigoriev I.V."/>
            <person name="U'Ren J.M."/>
        </authorList>
    </citation>
    <scope>NUCLEOTIDE SEQUENCE [LARGE SCALE GENOMIC DNA]</scope>
    <source>
        <strain evidence="1 2">CBS 119005</strain>
    </source>
</reference>
<evidence type="ECO:0000313" key="2">
    <source>
        <dbReference type="Proteomes" id="UP001497700"/>
    </source>
</evidence>
<protein>
    <submittedName>
        <fullName evidence="1">Globin-like protein</fullName>
    </submittedName>
</protein>
<accession>A0ACB9YU78</accession>
<dbReference type="Proteomes" id="UP001497700">
    <property type="component" value="Unassembled WGS sequence"/>
</dbReference>
<organism evidence="1 2">
    <name type="scientific">Hypoxylon rubiginosum</name>
    <dbReference type="NCBI Taxonomy" id="110542"/>
    <lineage>
        <taxon>Eukaryota</taxon>
        <taxon>Fungi</taxon>
        <taxon>Dikarya</taxon>
        <taxon>Ascomycota</taxon>
        <taxon>Pezizomycotina</taxon>
        <taxon>Sordariomycetes</taxon>
        <taxon>Xylariomycetidae</taxon>
        <taxon>Xylariales</taxon>
        <taxon>Hypoxylaceae</taxon>
        <taxon>Hypoxylon</taxon>
    </lineage>
</organism>